<evidence type="ECO:0000313" key="2">
    <source>
        <dbReference type="Proteomes" id="UP000248349"/>
    </source>
</evidence>
<name>A0A318ZB85_9EURO</name>
<protein>
    <submittedName>
        <fullName evidence="1">Uncharacterized protein</fullName>
    </submittedName>
</protein>
<sequence>MAPTVIQDVWPGIASAIDARKNRTYNQNKTGLAGTPRANASCCFVTLSHSRSPTPTHLVSNQKSIASIDLRPGPTLTQ</sequence>
<organism evidence="1 2">
    <name type="scientific">Aspergillus saccharolyticus JOP 1030-1</name>
    <dbReference type="NCBI Taxonomy" id="1450539"/>
    <lineage>
        <taxon>Eukaryota</taxon>
        <taxon>Fungi</taxon>
        <taxon>Dikarya</taxon>
        <taxon>Ascomycota</taxon>
        <taxon>Pezizomycotina</taxon>
        <taxon>Eurotiomycetes</taxon>
        <taxon>Eurotiomycetidae</taxon>
        <taxon>Eurotiales</taxon>
        <taxon>Aspergillaceae</taxon>
        <taxon>Aspergillus</taxon>
        <taxon>Aspergillus subgen. Circumdati</taxon>
    </lineage>
</organism>
<accession>A0A318ZB85</accession>
<dbReference type="EMBL" id="KZ821236">
    <property type="protein sequence ID" value="PYH44569.1"/>
    <property type="molecule type" value="Genomic_DNA"/>
</dbReference>
<dbReference type="RefSeq" id="XP_025430551.1">
    <property type="nucleotide sequence ID" value="XM_025575221.1"/>
</dbReference>
<evidence type="ECO:0000313" key="1">
    <source>
        <dbReference type="EMBL" id="PYH44569.1"/>
    </source>
</evidence>
<keyword evidence="2" id="KW-1185">Reference proteome</keyword>
<dbReference type="Proteomes" id="UP000248349">
    <property type="component" value="Unassembled WGS sequence"/>
</dbReference>
<gene>
    <name evidence="1" type="ORF">BP01DRAFT_357554</name>
</gene>
<dbReference type="AlphaFoldDB" id="A0A318ZB85"/>
<reference evidence="1 2" key="1">
    <citation type="submission" date="2016-12" db="EMBL/GenBank/DDBJ databases">
        <title>The genomes of Aspergillus section Nigri reveals drivers in fungal speciation.</title>
        <authorList>
            <consortium name="DOE Joint Genome Institute"/>
            <person name="Vesth T.C."/>
            <person name="Nybo J."/>
            <person name="Theobald S."/>
            <person name="Brandl J."/>
            <person name="Frisvad J.C."/>
            <person name="Nielsen K.F."/>
            <person name="Lyhne E.K."/>
            <person name="Kogle M.E."/>
            <person name="Kuo A."/>
            <person name="Riley R."/>
            <person name="Clum A."/>
            <person name="Nolan M."/>
            <person name="Lipzen A."/>
            <person name="Salamov A."/>
            <person name="Henrissat B."/>
            <person name="Wiebenga A."/>
            <person name="De Vries R.P."/>
            <person name="Grigoriev I.V."/>
            <person name="Mortensen U.H."/>
            <person name="Andersen M.R."/>
            <person name="Baker S.E."/>
        </authorList>
    </citation>
    <scope>NUCLEOTIDE SEQUENCE [LARGE SCALE GENOMIC DNA]</scope>
    <source>
        <strain evidence="1 2">JOP 1030-1</strain>
    </source>
</reference>
<dbReference type="GeneID" id="37076449"/>
<proteinExistence type="predicted"/>